<dbReference type="InterPro" id="IPR011006">
    <property type="entry name" value="CheY-like_superfamily"/>
</dbReference>
<dbReference type="NCBIfam" id="TIGR00254">
    <property type="entry name" value="GGDEF"/>
    <property type="match status" value="1"/>
</dbReference>
<comment type="cofactor">
    <cofactor evidence="1">
        <name>Mg(2+)</name>
        <dbReference type="ChEBI" id="CHEBI:18420"/>
    </cofactor>
</comment>
<dbReference type="InterPro" id="IPR043128">
    <property type="entry name" value="Rev_trsase/Diguanyl_cyclase"/>
</dbReference>
<evidence type="ECO:0000256" key="4">
    <source>
        <dbReference type="PROSITE-ProRule" id="PRU00169"/>
    </source>
</evidence>
<dbReference type="PANTHER" id="PTHR45138">
    <property type="entry name" value="REGULATORY COMPONENTS OF SENSORY TRANSDUCTION SYSTEM"/>
    <property type="match status" value="1"/>
</dbReference>
<dbReference type="GO" id="GO:0052621">
    <property type="term" value="F:diguanylate cyclase activity"/>
    <property type="evidence" value="ECO:0007669"/>
    <property type="project" value="UniProtKB-EC"/>
</dbReference>
<proteinExistence type="predicted"/>
<dbReference type="SMART" id="SM00267">
    <property type="entry name" value="GGDEF"/>
    <property type="match status" value="1"/>
</dbReference>
<dbReference type="GO" id="GO:0000160">
    <property type="term" value="P:phosphorelay signal transduction system"/>
    <property type="evidence" value="ECO:0007669"/>
    <property type="project" value="InterPro"/>
</dbReference>
<dbReference type="InterPro" id="IPR050469">
    <property type="entry name" value="Diguanylate_Cyclase"/>
</dbReference>
<sequence length="554" mass="61209">MHRCQLSAVEIKDPSSHMSDKQQQLLQLKDHFARRVYEEARHVVNSWGQLAEVHWQEVWFNEFTLAATKLVGLAERHGFMPLAEASGQLVAVLAAAEAHITPSSDVLEQLNTAIGQIATACSRANDNMALKQVSAGRKPVYLCFNGSAQATLLKEQLASFGIPAHCFANQVDLNEAILYRLPAAMVVDTDFGDQGVALVSTLQMDLRAPIPVIFYCQQTPSLAIRLAVVRANGIALYVGQMDVDILIEQLIGVYSLRSEPPFRVLVVDDSRAQAMYAERTLNYAGLFTRNVNDPFEVLEVIESFNPDAILMDIYMPGCMGPELAQVIRQQDKYDSIPILYLSAESDIDKQLDAVGRGGDDFLTKPVPKTVLIATVLNRCRRHRGLRAQMIRDSLTGLVDHNHTLDTLAKLIGQNLEAALPLTFVMIDLDRFKQVNDSYGHAMGDRVIRALALYLKQRFRLTDVIGRYGGEEFALILPDTDEATAALLLDEVRSGFEKLTHHQGPVEINVTFSAGVATWTPGEDASALAHRADLALYQAKANGRNRIALASELPH</sequence>
<reference evidence="7 8" key="1">
    <citation type="journal article" date="2017" name="Environ. Microbiol.">
        <title>Genomic and physiological analyses of 'Reinekea forsetii' reveal a versatile opportunistic lifestyle during spring algae blooms.</title>
        <authorList>
            <person name="Avci B."/>
            <person name="Hahnke R.L."/>
            <person name="Chafee M."/>
            <person name="Fischer T."/>
            <person name="Gruber-Vodicka H."/>
            <person name="Tegetmeyer H.E."/>
            <person name="Harder J."/>
            <person name="Fuchs B.M."/>
            <person name="Amann R.I."/>
            <person name="Teeling H."/>
        </authorList>
    </citation>
    <scope>NUCLEOTIDE SEQUENCE [LARGE SCALE GENOMIC DNA]</scope>
    <source>
        <strain evidence="7 8">Hel1_31_D35</strain>
    </source>
</reference>
<dbReference type="KEGG" id="rfo:REIFOR_01979"/>
<evidence type="ECO:0000313" key="8">
    <source>
        <dbReference type="Proteomes" id="UP000229757"/>
    </source>
</evidence>
<dbReference type="EC" id="2.7.7.65" evidence="2"/>
<gene>
    <name evidence="7" type="ORF">REIFOR_01979</name>
</gene>
<dbReference type="Gene3D" id="3.30.70.270">
    <property type="match status" value="1"/>
</dbReference>
<feature type="modified residue" description="4-aspartylphosphate" evidence="4">
    <location>
        <position position="312"/>
    </location>
</feature>
<evidence type="ECO:0000259" key="5">
    <source>
        <dbReference type="PROSITE" id="PS50110"/>
    </source>
</evidence>
<dbReference type="CDD" id="cd01949">
    <property type="entry name" value="GGDEF"/>
    <property type="match status" value="1"/>
</dbReference>
<evidence type="ECO:0000256" key="2">
    <source>
        <dbReference type="ARBA" id="ARBA00012528"/>
    </source>
</evidence>
<dbReference type="CDD" id="cd00156">
    <property type="entry name" value="REC"/>
    <property type="match status" value="1"/>
</dbReference>
<dbReference type="PROSITE" id="PS50887">
    <property type="entry name" value="GGDEF"/>
    <property type="match status" value="1"/>
</dbReference>
<dbReference type="InterPro" id="IPR029787">
    <property type="entry name" value="Nucleotide_cyclase"/>
</dbReference>
<comment type="catalytic activity">
    <reaction evidence="3">
        <text>2 GTP = 3',3'-c-di-GMP + 2 diphosphate</text>
        <dbReference type="Rhea" id="RHEA:24898"/>
        <dbReference type="ChEBI" id="CHEBI:33019"/>
        <dbReference type="ChEBI" id="CHEBI:37565"/>
        <dbReference type="ChEBI" id="CHEBI:58805"/>
        <dbReference type="EC" id="2.7.7.65"/>
    </reaction>
</comment>
<feature type="domain" description="Response regulatory" evidence="5">
    <location>
        <begin position="263"/>
        <end position="379"/>
    </location>
</feature>
<dbReference type="SUPFAM" id="SSF55073">
    <property type="entry name" value="Nucleotide cyclase"/>
    <property type="match status" value="1"/>
</dbReference>
<dbReference type="AlphaFoldDB" id="A0A2K8KUZ6"/>
<dbReference type="FunFam" id="3.30.70.270:FF:000001">
    <property type="entry name" value="Diguanylate cyclase domain protein"/>
    <property type="match status" value="1"/>
</dbReference>
<protein>
    <recommendedName>
        <fullName evidence="2">diguanylate cyclase</fullName>
        <ecNumber evidence="2">2.7.7.65</ecNumber>
    </recommendedName>
</protein>
<dbReference type="EMBL" id="CP011797">
    <property type="protein sequence ID" value="ATX77114.1"/>
    <property type="molecule type" value="Genomic_DNA"/>
</dbReference>
<dbReference type="GO" id="GO:0043709">
    <property type="term" value="P:cell adhesion involved in single-species biofilm formation"/>
    <property type="evidence" value="ECO:0007669"/>
    <property type="project" value="TreeGrafter"/>
</dbReference>
<keyword evidence="8" id="KW-1185">Reference proteome</keyword>
<accession>A0A2K8KUZ6</accession>
<dbReference type="InterPro" id="IPR000160">
    <property type="entry name" value="GGDEF_dom"/>
</dbReference>
<evidence type="ECO:0000259" key="6">
    <source>
        <dbReference type="PROSITE" id="PS50887"/>
    </source>
</evidence>
<name>A0A2K8KUZ6_9GAMM</name>
<keyword evidence="4" id="KW-0597">Phosphoprotein</keyword>
<evidence type="ECO:0000313" key="7">
    <source>
        <dbReference type="EMBL" id="ATX77114.1"/>
    </source>
</evidence>
<dbReference type="PROSITE" id="PS50110">
    <property type="entry name" value="RESPONSE_REGULATORY"/>
    <property type="match status" value="1"/>
</dbReference>
<feature type="domain" description="GGDEF" evidence="6">
    <location>
        <begin position="419"/>
        <end position="551"/>
    </location>
</feature>
<dbReference type="GO" id="GO:1902201">
    <property type="term" value="P:negative regulation of bacterial-type flagellum-dependent cell motility"/>
    <property type="evidence" value="ECO:0007669"/>
    <property type="project" value="TreeGrafter"/>
</dbReference>
<dbReference type="SUPFAM" id="SSF52172">
    <property type="entry name" value="CheY-like"/>
    <property type="match status" value="1"/>
</dbReference>
<evidence type="ECO:0000256" key="1">
    <source>
        <dbReference type="ARBA" id="ARBA00001946"/>
    </source>
</evidence>
<dbReference type="PANTHER" id="PTHR45138:SF9">
    <property type="entry name" value="DIGUANYLATE CYCLASE DGCM-RELATED"/>
    <property type="match status" value="1"/>
</dbReference>
<dbReference type="Pfam" id="PF00072">
    <property type="entry name" value="Response_reg"/>
    <property type="match status" value="1"/>
</dbReference>
<dbReference type="SMART" id="SM00448">
    <property type="entry name" value="REC"/>
    <property type="match status" value="1"/>
</dbReference>
<dbReference type="InterPro" id="IPR001789">
    <property type="entry name" value="Sig_transdc_resp-reg_receiver"/>
</dbReference>
<evidence type="ECO:0000256" key="3">
    <source>
        <dbReference type="ARBA" id="ARBA00034247"/>
    </source>
</evidence>
<dbReference type="Gene3D" id="3.40.50.2300">
    <property type="match status" value="1"/>
</dbReference>
<organism evidence="7 8">
    <name type="scientific">Reinekea forsetii</name>
    <dbReference type="NCBI Taxonomy" id="1336806"/>
    <lineage>
        <taxon>Bacteria</taxon>
        <taxon>Pseudomonadati</taxon>
        <taxon>Pseudomonadota</taxon>
        <taxon>Gammaproteobacteria</taxon>
        <taxon>Oceanospirillales</taxon>
        <taxon>Saccharospirillaceae</taxon>
        <taxon>Reinekea</taxon>
    </lineage>
</organism>
<dbReference type="GO" id="GO:0005886">
    <property type="term" value="C:plasma membrane"/>
    <property type="evidence" value="ECO:0007669"/>
    <property type="project" value="TreeGrafter"/>
</dbReference>
<dbReference type="Pfam" id="PF00990">
    <property type="entry name" value="GGDEF"/>
    <property type="match status" value="1"/>
</dbReference>
<dbReference type="Proteomes" id="UP000229757">
    <property type="component" value="Chromosome"/>
</dbReference>